<name>A0A7G3VX70_9ADEN</name>
<dbReference type="Proteomes" id="UP000315981">
    <property type="component" value="Segment"/>
</dbReference>
<sequence length="67" mass="7306">MYRGVYRGVSIGGGRLYRGVSIGGGRLYRGVSIGGGRLYRGVYRGVPRGVGFLLKKITIEFEAESQH</sequence>
<evidence type="ECO:0000313" key="2">
    <source>
        <dbReference type="Proteomes" id="UP000315981"/>
    </source>
</evidence>
<protein>
    <submittedName>
        <fullName evidence="1">ORF34</fullName>
    </submittedName>
</protein>
<reference evidence="1 2" key="1">
    <citation type="journal article" date="2008" name="Virus Genes">
        <title>Sequence comparison of the right end of fowl adenovirus genomes.</title>
        <authorList>
            <person name="Corredor J.C."/>
            <person name="Garceac A."/>
            <person name="Krell P.J."/>
            <person name="Nagy E."/>
        </authorList>
    </citation>
    <scope>NUCLEOTIDE SEQUENCE [LARGE SCALE GENOMIC DNA]</scope>
    <source>
        <strain evidence="1">Ontario</strain>
    </source>
</reference>
<proteinExistence type="predicted"/>
<dbReference type="EMBL" id="EF458160">
    <property type="protein sequence ID" value="ABR53651.1"/>
    <property type="molecule type" value="Genomic_DNA"/>
</dbReference>
<accession>A0A7G3VX70</accession>
<organism evidence="1 2">
    <name type="scientific">Fowl aviadenovirus 2</name>
    <dbReference type="NCBI Taxonomy" id="172859"/>
    <lineage>
        <taxon>Viruses</taxon>
        <taxon>Varidnaviria</taxon>
        <taxon>Bamfordvirae</taxon>
        <taxon>Preplasmiviricota</taxon>
        <taxon>Polisuviricotina</taxon>
        <taxon>Pharingeaviricetes</taxon>
        <taxon>Rowavirales</taxon>
        <taxon>Adenoviridae</taxon>
        <taxon>Aviadenovirus</taxon>
        <taxon>Aviadenovirus gallinae</taxon>
        <taxon>Fowl aviadenovirus D</taxon>
    </lineage>
</organism>
<evidence type="ECO:0000313" key="1">
    <source>
        <dbReference type="EMBL" id="ABR53651.1"/>
    </source>
</evidence>